<dbReference type="AlphaFoldDB" id="A0A0R0M3F2"/>
<keyword evidence="2" id="KW-0238">DNA-binding</keyword>
<dbReference type="InterPro" id="IPR002836">
    <property type="entry name" value="PDCD5-like"/>
</dbReference>
<protein>
    <submittedName>
        <fullName evidence="2">Apoptosis-related protein/predicted DNA-binding protein</fullName>
    </submittedName>
</protein>
<comment type="caution">
    <text evidence="2">The sequence shown here is derived from an EMBL/GenBank/DDBJ whole genome shotgun (WGS) entry which is preliminary data.</text>
</comment>
<dbReference type="Proteomes" id="UP000051530">
    <property type="component" value="Unassembled WGS sequence"/>
</dbReference>
<proteinExistence type="inferred from homology"/>
<name>A0A0R0M3F2_9MICR</name>
<evidence type="ECO:0000256" key="1">
    <source>
        <dbReference type="ARBA" id="ARBA00010490"/>
    </source>
</evidence>
<dbReference type="OrthoDB" id="10252486at2759"/>
<evidence type="ECO:0000313" key="2">
    <source>
        <dbReference type="EMBL" id="KRH93585.1"/>
    </source>
</evidence>
<comment type="similarity">
    <text evidence="1">Belongs to the PDCD5 family.</text>
</comment>
<dbReference type="PIRSF" id="PIRSF015730">
    <property type="entry name" value="TFAR19"/>
    <property type="match status" value="1"/>
</dbReference>
<dbReference type="InterPro" id="IPR036883">
    <property type="entry name" value="PDCD5-like_sf"/>
</dbReference>
<dbReference type="GO" id="GO:0003677">
    <property type="term" value="F:DNA binding"/>
    <property type="evidence" value="ECO:0007669"/>
    <property type="project" value="UniProtKB-KW"/>
</dbReference>
<dbReference type="VEuPathDB" id="MicrosporidiaDB:M153_744000718"/>
<dbReference type="PANTHER" id="PTHR10840:SF0">
    <property type="entry name" value="PROGRAMMED CELL DEATH PROTEIN 5"/>
    <property type="match status" value="1"/>
</dbReference>
<organism evidence="2 3">
    <name type="scientific">Pseudoloma neurophilia</name>
    <dbReference type="NCBI Taxonomy" id="146866"/>
    <lineage>
        <taxon>Eukaryota</taxon>
        <taxon>Fungi</taxon>
        <taxon>Fungi incertae sedis</taxon>
        <taxon>Microsporidia</taxon>
        <taxon>Pseudoloma</taxon>
    </lineage>
</organism>
<dbReference type="GO" id="GO:0005829">
    <property type="term" value="C:cytosol"/>
    <property type="evidence" value="ECO:0007669"/>
    <property type="project" value="TreeGrafter"/>
</dbReference>
<dbReference type="PANTHER" id="PTHR10840">
    <property type="entry name" value="PROGRAMMED CELL DEATH PROTEIN 5"/>
    <property type="match status" value="1"/>
</dbReference>
<gene>
    <name evidence="2" type="ORF">M153_744000718</name>
</gene>
<dbReference type="Pfam" id="PF01984">
    <property type="entry name" value="dsDNA_bind"/>
    <property type="match status" value="1"/>
</dbReference>
<dbReference type="Gene3D" id="1.10.8.140">
    <property type="entry name" value="PDCD5-like"/>
    <property type="match status" value="1"/>
</dbReference>
<evidence type="ECO:0000313" key="3">
    <source>
        <dbReference type="Proteomes" id="UP000051530"/>
    </source>
</evidence>
<reference evidence="2 3" key="1">
    <citation type="submission" date="2015-07" db="EMBL/GenBank/DDBJ databases">
        <title>The genome of Pseudoloma neurophilia, a relevant intracellular parasite of the zebrafish.</title>
        <authorList>
            <person name="Ndikumana S."/>
            <person name="Pelin A."/>
            <person name="Sanders J."/>
            <person name="Corradi N."/>
        </authorList>
    </citation>
    <scope>NUCLEOTIDE SEQUENCE [LARGE SCALE GENOMIC DNA]</scope>
    <source>
        <strain evidence="2 3">MK1</strain>
    </source>
</reference>
<dbReference type="EMBL" id="LGUB01000286">
    <property type="protein sequence ID" value="KRH93585.1"/>
    <property type="molecule type" value="Genomic_DNA"/>
</dbReference>
<accession>A0A0R0M3F2</accession>
<dbReference type="SUPFAM" id="SSF46950">
    <property type="entry name" value="Double-stranded DNA-binding domain"/>
    <property type="match status" value="1"/>
</dbReference>
<keyword evidence="3" id="KW-1185">Reference proteome</keyword>
<sequence length="86" mass="10153">MQKQHTGQILLGILSPPAYERLGRLKLYNPELHKKIEIKLIGLYNSGQIREQISENKFVEIVDSFKEEKKGFQFVRRQNFSDLDDF</sequence>